<gene>
    <name evidence="1" type="ORF">CGZ90_04395</name>
</gene>
<protein>
    <submittedName>
        <fullName evidence="1">Uncharacterized protein</fullName>
    </submittedName>
</protein>
<keyword evidence="2" id="KW-1185">Reference proteome</keyword>
<evidence type="ECO:0000313" key="2">
    <source>
        <dbReference type="Proteomes" id="UP000215059"/>
    </source>
</evidence>
<reference evidence="1 2" key="1">
    <citation type="submission" date="2017-07" db="EMBL/GenBank/DDBJ databases">
        <title>Fictibacillus sp. nov. GDSW-R2A3 Genome sequencing and assembly.</title>
        <authorList>
            <person name="Mayilraj S."/>
        </authorList>
    </citation>
    <scope>NUCLEOTIDE SEQUENCE [LARGE SCALE GENOMIC DNA]</scope>
    <source>
        <strain evidence="1 2">GDSW-R2A3</strain>
    </source>
</reference>
<name>A0A235FDV9_9BACL</name>
<dbReference type="RefSeq" id="WP_094251103.1">
    <property type="nucleotide sequence ID" value="NZ_JBHLXL010000001.1"/>
</dbReference>
<accession>A0A235FDV9</accession>
<dbReference type="EMBL" id="NOII01000001">
    <property type="protein sequence ID" value="OYD59143.1"/>
    <property type="molecule type" value="Genomic_DNA"/>
</dbReference>
<dbReference type="OrthoDB" id="9808976at2"/>
<organism evidence="1 2">
    <name type="scientific">Fictibacillus aquaticus</name>
    <dbReference type="NCBI Taxonomy" id="2021314"/>
    <lineage>
        <taxon>Bacteria</taxon>
        <taxon>Bacillati</taxon>
        <taxon>Bacillota</taxon>
        <taxon>Bacilli</taxon>
        <taxon>Bacillales</taxon>
        <taxon>Fictibacillaceae</taxon>
        <taxon>Fictibacillus</taxon>
    </lineage>
</organism>
<dbReference type="Proteomes" id="UP000215059">
    <property type="component" value="Unassembled WGS sequence"/>
</dbReference>
<comment type="caution">
    <text evidence="1">The sequence shown here is derived from an EMBL/GenBank/DDBJ whole genome shotgun (WGS) entry which is preliminary data.</text>
</comment>
<dbReference type="SUPFAM" id="SSF63829">
    <property type="entry name" value="Calcium-dependent phosphotriesterase"/>
    <property type="match status" value="1"/>
</dbReference>
<sequence length="318" mass="35674">MKLILTGGREREGLQSEATQYDMGIILTFDTVSGDAEINVHYESPPETCPVKNPSILFKAGSIRDSTLYVCTQTEVLMYSLPSFVQTGYVSLKCFNDLHHVACTDAGHLLIANTGLDMVIEMTQGGTIIREWDVLGEQTWNKFSKEKDYRLIPSTKPHKSHPNYVFTVGPHIWVTRCHQQDAVCLTHEGWSLPVNGAYIHDGVIYDEHIYFTRVDGHVVKVDLKNPGRPQLYNLNKMAAANMPLGWCRGIKPVGDDKVVVCFSRLRPTTKINADGSKTTSGNFGVKPTHIACFDLRAEVKKWEFDMEQHGLNAIYSIL</sequence>
<proteinExistence type="predicted"/>
<evidence type="ECO:0000313" key="1">
    <source>
        <dbReference type="EMBL" id="OYD59143.1"/>
    </source>
</evidence>
<dbReference type="AlphaFoldDB" id="A0A235FDV9"/>